<evidence type="ECO:0008006" key="3">
    <source>
        <dbReference type="Google" id="ProtNLM"/>
    </source>
</evidence>
<dbReference type="GO" id="GO:0008287">
    <property type="term" value="C:protein serine/threonine phosphatase complex"/>
    <property type="evidence" value="ECO:0007669"/>
    <property type="project" value="TreeGrafter"/>
</dbReference>
<dbReference type="Gene3D" id="1.25.10.10">
    <property type="entry name" value="Leucine-rich Repeat Variant"/>
    <property type="match status" value="1"/>
</dbReference>
<accession>A0A2G9U1J8</accession>
<dbReference type="EMBL" id="KZ350210">
    <property type="protein sequence ID" value="PIO64117.1"/>
    <property type="molecule type" value="Genomic_DNA"/>
</dbReference>
<protein>
    <recommendedName>
        <fullName evidence="3">HEAT repeat protein</fullName>
    </recommendedName>
</protein>
<dbReference type="GO" id="GO:0005829">
    <property type="term" value="C:cytosol"/>
    <property type="evidence" value="ECO:0007669"/>
    <property type="project" value="TreeGrafter"/>
</dbReference>
<evidence type="ECO:0000313" key="2">
    <source>
        <dbReference type="Proteomes" id="UP000230423"/>
    </source>
</evidence>
<keyword evidence="2" id="KW-1185">Reference proteome</keyword>
<organism evidence="1 2">
    <name type="scientific">Teladorsagia circumcincta</name>
    <name type="common">Brown stomach worm</name>
    <name type="synonym">Ostertagia circumcincta</name>
    <dbReference type="NCBI Taxonomy" id="45464"/>
    <lineage>
        <taxon>Eukaryota</taxon>
        <taxon>Metazoa</taxon>
        <taxon>Ecdysozoa</taxon>
        <taxon>Nematoda</taxon>
        <taxon>Chromadorea</taxon>
        <taxon>Rhabditida</taxon>
        <taxon>Rhabditina</taxon>
        <taxon>Rhabditomorpha</taxon>
        <taxon>Strongyloidea</taxon>
        <taxon>Trichostrongylidae</taxon>
        <taxon>Teladorsagia</taxon>
    </lineage>
</organism>
<dbReference type="GO" id="GO:0019888">
    <property type="term" value="F:protein phosphatase regulator activity"/>
    <property type="evidence" value="ECO:0007669"/>
    <property type="project" value="TreeGrafter"/>
</dbReference>
<dbReference type="Proteomes" id="UP000230423">
    <property type="component" value="Unassembled WGS sequence"/>
</dbReference>
<evidence type="ECO:0000313" key="1">
    <source>
        <dbReference type="EMBL" id="PIO64117.1"/>
    </source>
</evidence>
<dbReference type="InterPro" id="IPR016024">
    <property type="entry name" value="ARM-type_fold"/>
</dbReference>
<dbReference type="PANTHER" id="PTHR21467">
    <property type="entry name" value="PROTEIN PHOSPHATASE 4 REGULATORY SUBUNIT 4 PPP4R4"/>
    <property type="match status" value="1"/>
</dbReference>
<dbReference type="InterPro" id="IPR039918">
    <property type="entry name" value="PPP4R4"/>
</dbReference>
<proteinExistence type="predicted"/>
<dbReference type="InterPro" id="IPR011989">
    <property type="entry name" value="ARM-like"/>
</dbReference>
<sequence>MEANLEDRPVSNGLDWEKLFKMAEDPDLDDINRGPIETAIAHLEGKEVHKLSAIRNLGDLFQSEGEDAIQRVLPAVQRALSEERSNLDLHCEAAIVFKGIIQNDKLCARFPGLIDTLLQNVLENVTGQRDNLITNGNGKIRLKLGSDPQIHYLSAAAWLETLVDVAERVSLESVKQCIVPVVQQQAEPAQRVQRRIIATKLLQKLADILPANEWVCCSGIDNGV</sequence>
<dbReference type="PANTHER" id="PTHR21467:SF0">
    <property type="entry name" value="SERINE_THREONINE-PROTEIN PHOSPHATASE 4 REGULATORY SUBUNIT 4"/>
    <property type="match status" value="1"/>
</dbReference>
<dbReference type="OrthoDB" id="340346at2759"/>
<gene>
    <name evidence="1" type="ORF">TELCIR_14264</name>
</gene>
<dbReference type="SUPFAM" id="SSF48371">
    <property type="entry name" value="ARM repeat"/>
    <property type="match status" value="1"/>
</dbReference>
<name>A0A2G9U1J8_TELCI</name>
<reference evidence="1 2" key="1">
    <citation type="submission" date="2015-09" db="EMBL/GenBank/DDBJ databases">
        <title>Draft genome of the parasitic nematode Teladorsagia circumcincta isolate WARC Sus (inbred).</title>
        <authorList>
            <person name="Mitreva M."/>
        </authorList>
    </citation>
    <scope>NUCLEOTIDE SEQUENCE [LARGE SCALE GENOMIC DNA]</scope>
    <source>
        <strain evidence="1 2">S</strain>
    </source>
</reference>
<dbReference type="AlphaFoldDB" id="A0A2G9U1J8"/>